<name>A0A1E8BRK6_BACMY</name>
<evidence type="ECO:0000313" key="1">
    <source>
        <dbReference type="EMBL" id="OFD97864.1"/>
    </source>
</evidence>
<dbReference type="Pfam" id="PF13780">
    <property type="entry name" value="DUF4176"/>
    <property type="match status" value="1"/>
</dbReference>
<gene>
    <name evidence="1" type="ORF">BWGOE11_12290</name>
</gene>
<sequence>MTIWDVFYPEGYISPDFTYLFNYNDIQEVVSGGYKDEEERAFQQNILSKVE</sequence>
<protein>
    <recommendedName>
        <fullName evidence="3">DUF4176 domain-containing protein</fullName>
    </recommendedName>
</protein>
<dbReference type="PATRIC" id="fig|86662.23.peg.1145"/>
<dbReference type="EMBL" id="LXLX01000021">
    <property type="protein sequence ID" value="OFD97864.1"/>
    <property type="molecule type" value="Genomic_DNA"/>
</dbReference>
<comment type="caution">
    <text evidence="1">The sequence shown here is derived from an EMBL/GenBank/DDBJ whole genome shotgun (WGS) entry which is preliminary data.</text>
</comment>
<accession>A0A1E8BRK6</accession>
<organism evidence="1 2">
    <name type="scientific">Bacillus mycoides</name>
    <dbReference type="NCBI Taxonomy" id="1405"/>
    <lineage>
        <taxon>Bacteria</taxon>
        <taxon>Bacillati</taxon>
        <taxon>Bacillota</taxon>
        <taxon>Bacilli</taxon>
        <taxon>Bacillales</taxon>
        <taxon>Bacillaceae</taxon>
        <taxon>Bacillus</taxon>
        <taxon>Bacillus cereus group</taxon>
    </lineage>
</organism>
<evidence type="ECO:0000313" key="2">
    <source>
        <dbReference type="Proteomes" id="UP000175835"/>
    </source>
</evidence>
<dbReference type="Proteomes" id="UP000175835">
    <property type="component" value="Unassembled WGS sequence"/>
</dbReference>
<dbReference type="AlphaFoldDB" id="A0A1E8BRK6"/>
<evidence type="ECO:0008006" key="3">
    <source>
        <dbReference type="Google" id="ProtNLM"/>
    </source>
</evidence>
<reference evidence="1 2" key="1">
    <citation type="submission" date="2016-05" db="EMBL/GenBank/DDBJ databases">
        <title>Bacillus thuringiensis and Bacillus weihenstephanensis as novel biocontrol agents of wilt causing Verticillium species.</title>
        <authorList>
            <person name="Hollensteiner J."/>
            <person name="Wemheuer F."/>
            <person name="Harting R."/>
            <person name="Kolarzyk A."/>
            <person name="Diaz-Valerio S."/>
            <person name="Poehlein A."/>
            <person name="Brzuszkiewicz E."/>
            <person name="Nesemann K."/>
            <person name="Braus-Stromeyer S."/>
            <person name="Braus G."/>
            <person name="Daniel R."/>
            <person name="Liesegang H."/>
        </authorList>
    </citation>
    <scope>NUCLEOTIDE SEQUENCE [LARGE SCALE GENOMIC DNA]</scope>
    <source>
        <strain evidence="1 2">GOE11</strain>
    </source>
</reference>
<proteinExistence type="predicted"/>
<dbReference type="InterPro" id="IPR025233">
    <property type="entry name" value="DUF4176"/>
</dbReference>